<name>A0A6N8DI11_RHOAC</name>
<dbReference type="AlphaFoldDB" id="A0A6N8DI11"/>
<evidence type="ECO:0000256" key="6">
    <source>
        <dbReference type="ARBA" id="ARBA00023163"/>
    </source>
</evidence>
<dbReference type="InterPro" id="IPR005684">
    <property type="entry name" value="IHF_alpha"/>
</dbReference>
<evidence type="ECO:0000256" key="3">
    <source>
        <dbReference type="ARBA" id="ARBA00022845"/>
    </source>
</evidence>
<dbReference type="GO" id="GO:0005829">
    <property type="term" value="C:cytosol"/>
    <property type="evidence" value="ECO:0007669"/>
    <property type="project" value="TreeGrafter"/>
</dbReference>
<evidence type="ECO:0000256" key="5">
    <source>
        <dbReference type="ARBA" id="ARBA00023125"/>
    </source>
</evidence>
<evidence type="ECO:0000256" key="7">
    <source>
        <dbReference type="ARBA" id="ARBA00023172"/>
    </source>
</evidence>
<dbReference type="SUPFAM" id="SSF47729">
    <property type="entry name" value="IHF-like DNA-binding proteins"/>
    <property type="match status" value="1"/>
</dbReference>
<evidence type="ECO:0000313" key="9">
    <source>
        <dbReference type="EMBL" id="MTV30102.1"/>
    </source>
</evidence>
<keyword evidence="3" id="KW-0810">Translation regulation</keyword>
<dbReference type="GO" id="GO:0030527">
    <property type="term" value="F:structural constituent of chromatin"/>
    <property type="evidence" value="ECO:0007669"/>
    <property type="project" value="InterPro"/>
</dbReference>
<dbReference type="RefSeq" id="WP_155444759.1">
    <property type="nucleotide sequence ID" value="NZ_JAOQNR010000002.1"/>
</dbReference>
<dbReference type="InterPro" id="IPR010992">
    <property type="entry name" value="IHF-like_DNA-bd_dom_sf"/>
</dbReference>
<dbReference type="PRINTS" id="PR01727">
    <property type="entry name" value="DNABINDINGHU"/>
</dbReference>
<dbReference type="OrthoDB" id="9804203at2"/>
<evidence type="ECO:0000256" key="8">
    <source>
        <dbReference type="RuleBase" id="RU003939"/>
    </source>
</evidence>
<keyword evidence="4" id="KW-0805">Transcription regulation</keyword>
<dbReference type="SMART" id="SM00411">
    <property type="entry name" value="BHL"/>
    <property type="match status" value="1"/>
</dbReference>
<dbReference type="EMBL" id="WNKS01000002">
    <property type="protein sequence ID" value="MTV30102.1"/>
    <property type="molecule type" value="Genomic_DNA"/>
</dbReference>
<dbReference type="Proteomes" id="UP000439113">
    <property type="component" value="Unassembled WGS sequence"/>
</dbReference>
<gene>
    <name evidence="9" type="ORF">GJ654_03735</name>
</gene>
<organism evidence="9 10">
    <name type="scientific">Rhodoblastus acidophilus</name>
    <name type="common">Rhodopseudomonas acidophila</name>
    <dbReference type="NCBI Taxonomy" id="1074"/>
    <lineage>
        <taxon>Bacteria</taxon>
        <taxon>Pseudomonadati</taxon>
        <taxon>Pseudomonadota</taxon>
        <taxon>Alphaproteobacteria</taxon>
        <taxon>Hyphomicrobiales</taxon>
        <taxon>Rhodoblastaceae</taxon>
        <taxon>Rhodoblastus</taxon>
    </lineage>
</organism>
<evidence type="ECO:0000256" key="1">
    <source>
        <dbReference type="ARBA" id="ARBA00010529"/>
    </source>
</evidence>
<reference evidence="9 10" key="1">
    <citation type="submission" date="2019-11" db="EMBL/GenBank/DDBJ databases">
        <title>Whole-genome sequence of a Rhodoblastus acidophilus DSM 142.</title>
        <authorList>
            <person name="Kyndt J.A."/>
            <person name="Meyer T.E."/>
        </authorList>
    </citation>
    <scope>NUCLEOTIDE SEQUENCE [LARGE SCALE GENOMIC DNA]</scope>
    <source>
        <strain evidence="9 10">DSM 142</strain>
    </source>
</reference>
<keyword evidence="5" id="KW-0238">DNA-binding</keyword>
<dbReference type="GO" id="GO:0006310">
    <property type="term" value="P:DNA recombination"/>
    <property type="evidence" value="ECO:0007669"/>
    <property type="project" value="UniProtKB-KW"/>
</dbReference>
<dbReference type="CDD" id="cd13835">
    <property type="entry name" value="IHF_A"/>
    <property type="match status" value="1"/>
</dbReference>
<keyword evidence="7" id="KW-0233">DNA recombination</keyword>
<sequence>MDQQYHSKKLAGSLDSVGAAPAQEPRTITRVELLDAVYNACPTLSRAEARQLFEMTLEEIVGALVQNDPVKIRAFGAFTLRSKRERVGRNPRTGVEAKITARRVLTFKPSPTLIARINGDALVEE</sequence>
<evidence type="ECO:0000313" key="10">
    <source>
        <dbReference type="Proteomes" id="UP000439113"/>
    </source>
</evidence>
<keyword evidence="6" id="KW-0804">Transcription</keyword>
<dbReference type="Pfam" id="PF00216">
    <property type="entry name" value="Bac_DNA_binding"/>
    <property type="match status" value="1"/>
</dbReference>
<dbReference type="PANTHER" id="PTHR33175">
    <property type="entry name" value="DNA-BINDING PROTEIN HU"/>
    <property type="match status" value="1"/>
</dbReference>
<evidence type="ECO:0000256" key="4">
    <source>
        <dbReference type="ARBA" id="ARBA00023015"/>
    </source>
</evidence>
<dbReference type="GO" id="GO:0006417">
    <property type="term" value="P:regulation of translation"/>
    <property type="evidence" value="ECO:0007669"/>
    <property type="project" value="UniProtKB-KW"/>
</dbReference>
<accession>A0A6N8DI11</accession>
<dbReference type="GO" id="GO:0006355">
    <property type="term" value="P:regulation of DNA-templated transcription"/>
    <property type="evidence" value="ECO:0007669"/>
    <property type="project" value="InterPro"/>
</dbReference>
<protein>
    <recommendedName>
        <fullName evidence="2">Integration host factor subunit alpha</fullName>
    </recommendedName>
</protein>
<dbReference type="InterPro" id="IPR000119">
    <property type="entry name" value="Hist_DNA-bd"/>
</dbReference>
<dbReference type="PANTHER" id="PTHR33175:SF2">
    <property type="entry name" value="INTEGRATION HOST FACTOR SUBUNIT ALPHA"/>
    <property type="match status" value="1"/>
</dbReference>
<dbReference type="Gene3D" id="4.10.520.10">
    <property type="entry name" value="IHF-like DNA-binding proteins"/>
    <property type="match status" value="1"/>
</dbReference>
<dbReference type="GO" id="GO:0003677">
    <property type="term" value="F:DNA binding"/>
    <property type="evidence" value="ECO:0007669"/>
    <property type="project" value="UniProtKB-KW"/>
</dbReference>
<comment type="similarity">
    <text evidence="1 8">Belongs to the bacterial histone-like protein family.</text>
</comment>
<comment type="caution">
    <text evidence="9">The sequence shown here is derived from an EMBL/GenBank/DDBJ whole genome shotgun (WGS) entry which is preliminary data.</text>
</comment>
<proteinExistence type="inferred from homology"/>
<evidence type="ECO:0000256" key="2">
    <source>
        <dbReference type="ARBA" id="ARBA00018329"/>
    </source>
</evidence>
<dbReference type="GO" id="GO:0009893">
    <property type="term" value="P:positive regulation of metabolic process"/>
    <property type="evidence" value="ECO:0007669"/>
    <property type="project" value="UniProtKB-ARBA"/>
</dbReference>